<evidence type="ECO:0000259" key="12">
    <source>
        <dbReference type="Pfam" id="PF03895"/>
    </source>
</evidence>
<feature type="domain" description="Trimeric autotransporter adhesin YadA-like head" evidence="13">
    <location>
        <begin position="528"/>
        <end position="550"/>
    </location>
</feature>
<reference evidence="15 16" key="1">
    <citation type="submission" date="2009-12" db="EMBL/GenBank/DDBJ databases">
        <authorList>
            <person name="Shrivastava S."/>
            <person name="Madupu R."/>
            <person name="Durkin A.S."/>
            <person name="Torralba M."/>
            <person name="Methe B."/>
            <person name="Sutton G.G."/>
            <person name="Strausberg R.L."/>
            <person name="Nelson K.E."/>
        </authorList>
    </citation>
    <scope>NUCLEOTIDE SEQUENCE [LARGE SCALE GENOMIC DNA]</scope>
    <source>
        <strain evidence="15 16">W5455</strain>
    </source>
</reference>
<keyword evidence="9" id="KW-0472">Membrane</keyword>
<proteinExistence type="inferred from homology"/>
<feature type="domain" description="Trimeric autotransporter adhesin YadA-like head" evidence="13">
    <location>
        <begin position="451"/>
        <end position="475"/>
    </location>
</feature>
<keyword evidence="4" id="KW-0813">Transport</keyword>
<evidence type="ECO:0000313" key="16">
    <source>
        <dbReference type="Proteomes" id="UP000006462"/>
    </source>
</evidence>
<keyword evidence="6" id="KW-0812">Transmembrane</keyword>
<dbReference type="InterPro" id="IPR008635">
    <property type="entry name" value="Coiled_stalk_dom"/>
</dbReference>
<feature type="domain" description="Trimeric autotransporter adhesin YadA-like stalk" evidence="14">
    <location>
        <begin position="1450"/>
        <end position="1483"/>
    </location>
</feature>
<dbReference type="Pfam" id="PF03895">
    <property type="entry name" value="YadA_anchor"/>
    <property type="match status" value="1"/>
</dbReference>
<dbReference type="Gene3D" id="2.60.40.4050">
    <property type="match status" value="1"/>
</dbReference>
<keyword evidence="7" id="KW-0732">Signal</keyword>
<dbReference type="Pfam" id="PF05662">
    <property type="entry name" value="YadA_stalk"/>
    <property type="match status" value="7"/>
</dbReference>
<evidence type="ECO:0000313" key="15">
    <source>
        <dbReference type="EMBL" id="EFB89937.1"/>
    </source>
</evidence>
<evidence type="ECO:0000256" key="9">
    <source>
        <dbReference type="ARBA" id="ARBA00023136"/>
    </source>
</evidence>
<dbReference type="InterPro" id="IPR045584">
    <property type="entry name" value="Pilin-like"/>
</dbReference>
<keyword evidence="16" id="KW-1185">Reference proteome</keyword>
<evidence type="ECO:0000256" key="5">
    <source>
        <dbReference type="ARBA" id="ARBA00022452"/>
    </source>
</evidence>
<evidence type="ECO:0000256" key="3">
    <source>
        <dbReference type="ARBA" id="ARBA00005848"/>
    </source>
</evidence>
<organism evidence="15 16">
    <name type="scientific">Pyramidobacter piscolens W5455</name>
    <dbReference type="NCBI Taxonomy" id="352165"/>
    <lineage>
        <taxon>Bacteria</taxon>
        <taxon>Thermotogati</taxon>
        <taxon>Synergistota</taxon>
        <taxon>Synergistia</taxon>
        <taxon>Synergistales</taxon>
        <taxon>Dethiosulfovibrionaceae</taxon>
        <taxon>Pyramidobacter</taxon>
    </lineage>
</organism>
<sequence>MALGLALMKAVPVKAEPVLNIIGENGSNGSVQLDSQSLTVTGVNGIAATVENQTVKVSLAKATLAKNTEGTVEASESGNAYATAANVAEVINGVKEDISAKGMAFVGNDNASVARALGSTLSIKGGMAAADVADNSKVSGKNLGARKNAASDGLELVMSENPEFTTVTAGTAADTKVKIGDAGVAVGAETYITKAGLNANGKKVVNVSDGTANSDAVNYKQLQEVKTAADSARTKVVGADEIDVTGATDPGTGAVTYTVKLKDQVTLGTDPARQVTLDGTAGTIKAGAIVVNGADNTVTGLSNKTWNVDAPAPTSGRAATEDQLSVVSAQAKTNKGDIAILKALNASLGLSNGKPGLKYFRAKSTVDDAAAEGENSIAVGPLAQTTANAPRAVALGYKSESKAADAVAIGSNTHATKSASRSVVIGESAKAGAQGGDVTYDGATTITVGGGENSVAIGHDTKSRGNSSVAIGKGAIVENDNRNNRIVNNSIAIGTDAMTVGVDNATALGKGAIVKGAAGIALGEEASAEKRNATAIGFTAKAQGEGALAISKEATATGTNAISIGGASRAAGSDSLAIGSSASAPQSNAIAIGNAANADVKNSIMVGWQAGVGSSGGGVLDTDGSHVAIGVKAGQQTKGKQNVALGYEAGKSVLTDYNVAIGSQAGSNIGVQNGGSSNPSIGENVALGYKANLFDNPTSINHATAIGAESRAYTDATAVGYMAKAKADSAVAVGYNATADNSATALGAGSRAEGAANVALGNGTVAEGAMIAGSGYLTGQAAPASIVSVGRTDALRRIVNVADGAQPQDAATVAQLRTLQTKTAQLVGGSVTVGADGSYSGLTINGTSYTSVQSALETALAGGQSAVLPPNAVVYDDSSKSKVTLNNGGNPTTIGNVAAGTAGTDAVNVKQLNDVVDQAKTHYFHVNSTDGVNFNNDTASGINATAIGAVVKAAGEGSLAIGNHTKSEGTRSIAIGVGYPDSASPNTYTDTIVDPNYEYGIALGAGAYTKGHSSITLGTRAATGTKDGTDDVDQAIAIGYFAGSSGKKAISMGSEAKAGGIGSAAIGAAAHARGANSIAVGTETSVSGEKAGALGFKNMINGVGSYAVGRENALDNGVAESGVFGNSTVIKGGKENHVVGNSNRLFKLAAQEFERVSVVGNANRIQGGKEDQDPSDARAVKDIAVLGNENIVEAVNNKEDFTDVTVIGNNNKVAAAVDNKLDYSNTQVLGSNITVTQGNSAYIGSSSAYVTDGDSTAGMKAYGSDNLNGSSRPFAGAQPAGVVTIGAVGSERRIQNVAAGKIGPKSTDAINGSQLYQYTLPLRFAGDNSTIGATAVQDVNVIKRASDQAMTFKGGAPAGELSDNNIGVNTTTGTNTIDIKLSKNVLGLTKVETVAAGGKKNTMTADGSTVTDGVTTSTYGISGITIKPSAAGPAESVTLTTSGLNNGGNKIVNVADGAVNADSKDAINGSQLFNVTTGITDKGLKFGANSGAEVTNKLGSTVKIQGTGAEADDKYSGENIKTKLAQDAAGNTIIDILLNKDLKADSVTVGKDGKNGKVGVAGANGKDGVTITAEGPAGQDGVDGHIGMTGKDGASADIHVKDGAPGVDGAPGTHLTRIVYEDKNHVTHEVATLDDGMKYGADSGSVIKKKLNGQVNVVGGIADASKLTDDDNIGVVSDGANNLKVRLAKNLNLGATGSVTMGATVIDNDGLTITGGPKITKTDVNMGGLQIHGVAQGTADTDAVNVSQMKAQIAAGKTILKDGHNTTVEGEGTAANPYKVNVKDDLVLGKAGADGKDGSIGINGKDGQSVVIHGKDGISIKGKDGKDGVTIYAKDGADGTEGKIGLTGPKGSDGKNAHADIGVNAGPASLDPAKNLNATEMTRIYYTDEKGDHQVATMDDGMKYAGDDGQSDTSKVIKKKLNNTLDIIGGATGALTDGNIGVNNIGGKLKVQLVQKLNLTAAGSLTIGSSYLNNDGLTIGTPGAPNTVSLTSTGLNNGGNQIVNVKSGLDGADLSTASGATLKNAANIGDLKNAIENASSTLTNQGFALSADDGSKVSKKLGEAIHVAGDGINTETKVGGGKLTVGLKNELKFDVKDPSGATTGQLTINKGDKGTINGLTNKAWDPLHITSGQAATEDQLKILDDKIAQTGAAVNKPMHFAANEGANVDRKLGETLKIYGGATTAGTYSGDNLKTVASAGGIELRMADNPNFKGKVTAKGFDATNNKIENVKAGDVSKTSADAVNGSQLWKTSSSIATHLGGDKYGLTVKNDGSISAPTYVIRGGSYHNVGDALSAVDSQINNIYNNFGNVYNQMGELRSEIKTTGALGSALSALKPMHYDPIEPSQIMAGFGAYKGEYALALGVAHYVKEDFMVHAGVSVSHHGDSMANAGLTWKIGRKEDKDKIPERYRKGPMNSVYVMQKENAELQVQVASLEQINKRQADEMAEMRASQAKMAASQMEMAARMERLERLLRASGKLK</sequence>
<feature type="domain" description="Trimeric autotransporter adhesin YadA-like stalk" evidence="14">
    <location>
        <begin position="203"/>
        <end position="234"/>
    </location>
</feature>
<keyword evidence="11" id="KW-0175">Coiled coil</keyword>
<dbReference type="Gene3D" id="6.10.250.2040">
    <property type="match status" value="2"/>
</dbReference>
<feature type="domain" description="Trimeric autotransporter adhesin YadA-like head" evidence="13">
    <location>
        <begin position="556"/>
        <end position="582"/>
    </location>
</feature>
<keyword evidence="5" id="KW-1134">Transmembrane beta strand</keyword>
<evidence type="ECO:0000256" key="1">
    <source>
        <dbReference type="ARBA" id="ARBA00004241"/>
    </source>
</evidence>
<dbReference type="RefSeq" id="WP_009165631.1">
    <property type="nucleotide sequence ID" value="NZ_ADFP01000105.1"/>
</dbReference>
<dbReference type="CDD" id="cd12820">
    <property type="entry name" value="LbR_YadA-like"/>
    <property type="match status" value="1"/>
</dbReference>
<keyword evidence="10" id="KW-0998">Cell outer membrane</keyword>
<feature type="domain" description="Trimeric autotransporter adhesin YadA-like head" evidence="13">
    <location>
        <begin position="714"/>
        <end position="737"/>
    </location>
</feature>
<dbReference type="Gene3D" id="2.20.70.140">
    <property type="match status" value="2"/>
</dbReference>
<feature type="domain" description="Trimeric autotransporter adhesin YadA-like stalk" evidence="14">
    <location>
        <begin position="1730"/>
        <end position="1755"/>
    </location>
</feature>
<keyword evidence="8" id="KW-0653">Protein transport</keyword>
<dbReference type="InterPro" id="IPR011049">
    <property type="entry name" value="Serralysin-like_metalloprot_C"/>
</dbReference>
<evidence type="ECO:0000256" key="7">
    <source>
        <dbReference type="ARBA" id="ARBA00022729"/>
    </source>
</evidence>
<dbReference type="Proteomes" id="UP000006462">
    <property type="component" value="Unassembled WGS sequence"/>
</dbReference>
<evidence type="ECO:0000256" key="2">
    <source>
        <dbReference type="ARBA" id="ARBA00004442"/>
    </source>
</evidence>
<dbReference type="SUPFAM" id="SSF101967">
    <property type="entry name" value="Adhesin YadA, collagen-binding domain"/>
    <property type="match status" value="8"/>
</dbReference>
<comment type="caution">
    <text evidence="15">The sequence shown here is derived from an EMBL/GenBank/DDBJ whole genome shotgun (WGS) entry which is preliminary data.</text>
</comment>
<evidence type="ECO:0000256" key="4">
    <source>
        <dbReference type="ARBA" id="ARBA00022448"/>
    </source>
</evidence>
<evidence type="ECO:0000256" key="11">
    <source>
        <dbReference type="SAM" id="Coils"/>
    </source>
</evidence>
<feature type="domain" description="Trimeric autotransporter adhesin YadA-like stalk" evidence="14">
    <location>
        <begin position="2227"/>
        <end position="2265"/>
    </location>
</feature>
<name>A0ABM9ZSQ8_9BACT</name>
<evidence type="ECO:0000259" key="14">
    <source>
        <dbReference type="Pfam" id="PF05662"/>
    </source>
</evidence>
<feature type="domain" description="Trimeric autotransporter adhesin YadA-like stalk" evidence="14">
    <location>
        <begin position="894"/>
        <end position="922"/>
    </location>
</feature>
<feature type="domain" description="Trimeric autotransporter adhesin YadA-like head" evidence="13">
    <location>
        <begin position="387"/>
        <end position="413"/>
    </location>
</feature>
<protein>
    <submittedName>
        <fullName evidence="15">Hep/Hag repeat protein</fullName>
    </submittedName>
</protein>
<feature type="coiled-coil region" evidence="11">
    <location>
        <begin position="2425"/>
        <end position="2452"/>
    </location>
</feature>
<feature type="domain" description="Trimeric autotransporter adhesin YadA-like stalk" evidence="14">
    <location>
        <begin position="797"/>
        <end position="836"/>
    </location>
</feature>
<dbReference type="InterPro" id="IPR008640">
    <property type="entry name" value="Adhesin_Head_dom"/>
</dbReference>
<evidence type="ECO:0000256" key="10">
    <source>
        <dbReference type="ARBA" id="ARBA00023237"/>
    </source>
</evidence>
<evidence type="ECO:0000256" key="6">
    <source>
        <dbReference type="ARBA" id="ARBA00022692"/>
    </source>
</evidence>
<dbReference type="Gene3D" id="1.20.5.170">
    <property type="match status" value="1"/>
</dbReference>
<feature type="domain" description="Trimeric autotransporter adhesin YadA-like C-terminal membrane anchor" evidence="12">
    <location>
        <begin position="2340"/>
        <end position="2395"/>
    </location>
</feature>
<dbReference type="Pfam" id="PF05658">
    <property type="entry name" value="YadA_head"/>
    <property type="match status" value="9"/>
</dbReference>
<dbReference type="SUPFAM" id="SSF54523">
    <property type="entry name" value="Pili subunits"/>
    <property type="match status" value="1"/>
</dbReference>
<dbReference type="EMBL" id="ADFP01000105">
    <property type="protein sequence ID" value="EFB89937.1"/>
    <property type="molecule type" value="Genomic_DNA"/>
</dbReference>
<comment type="subcellular location">
    <subcellularLocation>
        <location evidence="2">Cell outer membrane</location>
    </subcellularLocation>
    <subcellularLocation>
        <location evidence="1">Cell surface</location>
    </subcellularLocation>
</comment>
<dbReference type="Gene3D" id="2.150.10.10">
    <property type="entry name" value="Serralysin-like metalloprotease, C-terminal"/>
    <property type="match status" value="8"/>
</dbReference>
<accession>A0ABM9ZSQ8</accession>
<feature type="domain" description="Trimeric autotransporter adhesin YadA-like head" evidence="13">
    <location>
        <begin position="588"/>
        <end position="606"/>
    </location>
</feature>
<feature type="domain" description="Trimeric autotransporter adhesin YadA-like head" evidence="13">
    <location>
        <begin position="1058"/>
        <end position="1083"/>
    </location>
</feature>
<evidence type="ECO:0000259" key="13">
    <source>
        <dbReference type="Pfam" id="PF05658"/>
    </source>
</evidence>
<dbReference type="Gene3D" id="3.30.1300.30">
    <property type="entry name" value="GSPII I/J protein-like"/>
    <property type="match status" value="1"/>
</dbReference>
<dbReference type="InterPro" id="IPR005594">
    <property type="entry name" value="YadA_C"/>
</dbReference>
<gene>
    <name evidence="15" type="ORF">HMPREF7215_1603</name>
</gene>
<feature type="domain" description="Trimeric autotransporter adhesin YadA-like head" evidence="13">
    <location>
        <begin position="1033"/>
        <end position="1056"/>
    </location>
</feature>
<evidence type="ECO:0000256" key="8">
    <source>
        <dbReference type="ARBA" id="ARBA00022927"/>
    </source>
</evidence>
<comment type="similarity">
    <text evidence="3">Belongs to the autotransporter-2 (AT-2) (TC 1.B.40) family.</text>
</comment>
<feature type="domain" description="Trimeric autotransporter adhesin YadA-like head" evidence="13">
    <location>
        <begin position="953"/>
        <end position="976"/>
    </location>
</feature>
<feature type="domain" description="Trimeric autotransporter adhesin YadA-like stalk" evidence="14">
    <location>
        <begin position="1293"/>
        <end position="1335"/>
    </location>
</feature>